<dbReference type="RefSeq" id="WP_233695748.1">
    <property type="nucleotide sequence ID" value="NZ_JAJNBZ010000002.1"/>
</dbReference>
<accession>A0ABS8YG50</accession>
<name>A0ABS8YG50_9BACL</name>
<dbReference type="Proteomes" id="UP001199916">
    <property type="component" value="Unassembled WGS sequence"/>
</dbReference>
<evidence type="ECO:0000313" key="1">
    <source>
        <dbReference type="EMBL" id="MCE5168504.1"/>
    </source>
</evidence>
<evidence type="ECO:0000313" key="2">
    <source>
        <dbReference type="Proteomes" id="UP001199916"/>
    </source>
</evidence>
<proteinExistence type="predicted"/>
<dbReference type="EMBL" id="JAJNBZ010000002">
    <property type="protein sequence ID" value="MCE5168504.1"/>
    <property type="molecule type" value="Genomic_DNA"/>
</dbReference>
<protein>
    <submittedName>
        <fullName evidence="1">Uncharacterized protein</fullName>
    </submittedName>
</protein>
<organism evidence="1 2">
    <name type="scientific">Paenibacillus profundus</name>
    <dbReference type="NCBI Taxonomy" id="1173085"/>
    <lineage>
        <taxon>Bacteria</taxon>
        <taxon>Bacillati</taxon>
        <taxon>Bacillota</taxon>
        <taxon>Bacilli</taxon>
        <taxon>Bacillales</taxon>
        <taxon>Paenibacillaceae</taxon>
        <taxon>Paenibacillus</taxon>
    </lineage>
</organism>
<gene>
    <name evidence="1" type="ORF">LQV63_04145</name>
</gene>
<keyword evidence="2" id="KW-1185">Reference proteome</keyword>
<reference evidence="1 2" key="1">
    <citation type="submission" date="2021-11" db="EMBL/GenBank/DDBJ databases">
        <title>Draft genome sequence of Paenibacillus profundus YoMME, a new Gram-positive bacteria with exoelectrogenic properties.</title>
        <authorList>
            <person name="Hubenova Y."/>
            <person name="Hubenova E."/>
            <person name="Manasiev Y."/>
            <person name="Peykov S."/>
            <person name="Mitov M."/>
        </authorList>
    </citation>
    <scope>NUCLEOTIDE SEQUENCE [LARGE SCALE GENOMIC DNA]</scope>
    <source>
        <strain evidence="1 2">YoMME</strain>
    </source>
</reference>
<comment type="caution">
    <text evidence="1">The sequence shown here is derived from an EMBL/GenBank/DDBJ whole genome shotgun (WGS) entry which is preliminary data.</text>
</comment>
<sequence>MEANMGAHKIGMSIDSQLEQGVMEVIRKIASVKYLEERPETLNDYLDEMQLALSAASDAFQAALNSVGMQYKDLLFDLEDKMNVASSLEAEEKYVRGFVAGCRFLKQIDKSCGHGLS</sequence>